<dbReference type="SMART" id="SM00388">
    <property type="entry name" value="HisKA"/>
    <property type="match status" value="1"/>
</dbReference>
<proteinExistence type="predicted"/>
<sequence length="523" mass="59603">MILPALSMKAGSVINGLCYPSNSICHCLIIIWIPMTTPNPPLPHKSWLPRSYSNSLLTTLMVAFIVLISVGVSILFFWRSLYLPELKSHARYLTSELRLMNSANRDWRDNPEVRQWIYQHSHVVVVDNPSDFPEVADKAFVSVFTDVLQREISAQLGRPVEVYFKFKPTPQLWVQDSRDSSFWIREPVVYYSQYSPTLLILFLFGLPILTLLTIILLARQLNRPLRYLQRAATNYIQLGHATTLPTRHGPTEIRQVNMAFNRLFTTLNQAQKERTIMLAGISHDLRTPLTRMRLTAEMLPDDFFREGLIYDIEDMDAILEQFISFMKDGSDEPVRLTNLDTIFNEIMVQFAPLEFIYQSECSKLVPVRPMSIKRLIINLVNNAKRYGEPPIYLSAVVMPTFVEKEVIEYSDVVTENTVNKEAKEQLIICVRDCGDGVAEDQLERVMQPFERGESARTTQGSGLGLAIVDRIARLHHGTVEAINHPDGGLQVCIRIPLISEVAGEQPLDINPATKPFIETVDTK</sequence>
<keyword evidence="11" id="KW-0067">ATP-binding</keyword>
<protein>
    <recommendedName>
        <fullName evidence="3">histidine kinase</fullName>
        <ecNumber evidence="3">2.7.13.3</ecNumber>
    </recommendedName>
</protein>
<keyword evidence="5" id="KW-0997">Cell inner membrane</keyword>
<dbReference type="EMBL" id="CP000323">
    <property type="protein sequence ID" value="ABE76100.1"/>
    <property type="molecule type" value="Genomic_DNA"/>
</dbReference>
<evidence type="ECO:0000256" key="10">
    <source>
        <dbReference type="ARBA" id="ARBA00022777"/>
    </source>
</evidence>
<dbReference type="GO" id="GO:0000155">
    <property type="term" value="F:phosphorelay sensor kinase activity"/>
    <property type="evidence" value="ECO:0007669"/>
    <property type="project" value="InterPro"/>
</dbReference>
<evidence type="ECO:0000256" key="7">
    <source>
        <dbReference type="ARBA" id="ARBA00022679"/>
    </source>
</evidence>
<reference evidence="18" key="1">
    <citation type="submission" date="2006-03" db="EMBL/GenBank/DDBJ databases">
        <title>Complete sequence of chromosome of Psychrobacter cryohalolentis K5.</title>
        <authorList>
            <consortium name="US DOE Joint Genome Institute"/>
            <person name="Copeland A."/>
            <person name="Lucas S."/>
            <person name="Lapidus A."/>
            <person name="Barry K."/>
            <person name="Detter J.C."/>
            <person name="Glavina del Rio T."/>
            <person name="Hammon N."/>
            <person name="Israni S."/>
            <person name="Dalin E."/>
            <person name="Tice H."/>
            <person name="Pitluck S."/>
            <person name="Brettin T."/>
            <person name="Bruce D."/>
            <person name="Han C."/>
            <person name="Tapia R."/>
            <person name="Sims D.R."/>
            <person name="Gilna P."/>
            <person name="Schmutz J."/>
            <person name="Larimer F."/>
            <person name="Land M."/>
            <person name="Hauser L."/>
            <person name="Kyrpides N."/>
            <person name="Kim E."/>
            <person name="Richardson P."/>
        </authorList>
    </citation>
    <scope>NUCLEOTIDE SEQUENCE</scope>
    <source>
        <strain evidence="18">K5</strain>
    </source>
</reference>
<dbReference type="HOGENOM" id="CLU_000445_89_27_6"/>
<comment type="catalytic activity">
    <reaction evidence="1">
        <text>ATP + protein L-histidine = ADP + protein N-phospho-L-histidine.</text>
        <dbReference type="EC" id="2.7.13.3"/>
    </reaction>
</comment>
<keyword evidence="7 18" id="KW-0808">Transferase</keyword>
<dbReference type="InterPro" id="IPR050980">
    <property type="entry name" value="2C_sensor_his_kinase"/>
</dbReference>
<dbReference type="GO" id="GO:0005886">
    <property type="term" value="C:plasma membrane"/>
    <property type="evidence" value="ECO:0007669"/>
    <property type="project" value="UniProtKB-SubCell"/>
</dbReference>
<keyword evidence="12 15" id="KW-1133">Transmembrane helix</keyword>
<evidence type="ECO:0000256" key="12">
    <source>
        <dbReference type="ARBA" id="ARBA00022989"/>
    </source>
</evidence>
<evidence type="ECO:0000256" key="9">
    <source>
        <dbReference type="ARBA" id="ARBA00022741"/>
    </source>
</evidence>
<feature type="transmembrane region" description="Helical" evidence="15">
    <location>
        <begin position="198"/>
        <end position="218"/>
    </location>
</feature>
<dbReference type="PANTHER" id="PTHR44936:SF5">
    <property type="entry name" value="SENSOR HISTIDINE KINASE ENVZ"/>
    <property type="match status" value="1"/>
</dbReference>
<dbReference type="GO" id="GO:0005524">
    <property type="term" value="F:ATP binding"/>
    <property type="evidence" value="ECO:0007669"/>
    <property type="project" value="UniProtKB-KW"/>
</dbReference>
<dbReference type="Pfam" id="PF02518">
    <property type="entry name" value="HATPase_c"/>
    <property type="match status" value="1"/>
</dbReference>
<comment type="subcellular location">
    <subcellularLocation>
        <location evidence="2">Cell inner membrane</location>
        <topology evidence="2">Multi-pass membrane protein</topology>
    </subcellularLocation>
</comment>
<dbReference type="Proteomes" id="UP000002425">
    <property type="component" value="Chromosome"/>
</dbReference>
<evidence type="ECO:0000256" key="8">
    <source>
        <dbReference type="ARBA" id="ARBA00022692"/>
    </source>
</evidence>
<dbReference type="PANTHER" id="PTHR44936">
    <property type="entry name" value="SENSOR PROTEIN CREC"/>
    <property type="match status" value="1"/>
</dbReference>
<keyword evidence="6" id="KW-0597">Phosphoprotein</keyword>
<evidence type="ECO:0000256" key="15">
    <source>
        <dbReference type="SAM" id="Phobius"/>
    </source>
</evidence>
<keyword evidence="14 15" id="KW-0472">Membrane</keyword>
<gene>
    <name evidence="18" type="ordered locus">Pcryo_2323</name>
</gene>
<evidence type="ECO:0000259" key="16">
    <source>
        <dbReference type="PROSITE" id="PS50109"/>
    </source>
</evidence>
<dbReference type="KEGG" id="pcr:Pcryo_2323"/>
<evidence type="ECO:0000256" key="1">
    <source>
        <dbReference type="ARBA" id="ARBA00000085"/>
    </source>
</evidence>
<dbReference type="InterPro" id="IPR036097">
    <property type="entry name" value="HisK_dim/P_sf"/>
</dbReference>
<evidence type="ECO:0000256" key="4">
    <source>
        <dbReference type="ARBA" id="ARBA00022475"/>
    </source>
</evidence>
<keyword evidence="19" id="KW-1185">Reference proteome</keyword>
<organism evidence="18 19">
    <name type="scientific">Psychrobacter cryohalolentis (strain ATCC BAA-1226 / DSM 17306 / VKM B-2378 / K5)</name>
    <dbReference type="NCBI Taxonomy" id="335284"/>
    <lineage>
        <taxon>Bacteria</taxon>
        <taxon>Pseudomonadati</taxon>
        <taxon>Pseudomonadota</taxon>
        <taxon>Gammaproteobacteria</taxon>
        <taxon>Moraxellales</taxon>
        <taxon>Moraxellaceae</taxon>
        <taxon>Psychrobacter</taxon>
    </lineage>
</organism>
<dbReference type="InterPro" id="IPR004358">
    <property type="entry name" value="Sig_transdc_His_kin-like_C"/>
</dbReference>
<evidence type="ECO:0000256" key="13">
    <source>
        <dbReference type="ARBA" id="ARBA00023012"/>
    </source>
</evidence>
<keyword evidence="10 18" id="KW-0418">Kinase</keyword>
<keyword evidence="4" id="KW-1003">Cell membrane</keyword>
<dbReference type="eggNOG" id="COG2205">
    <property type="taxonomic scope" value="Bacteria"/>
</dbReference>
<dbReference type="STRING" id="335284.Pcryo_2323"/>
<name>Q1Q8A3_PSYCK</name>
<dbReference type="InterPro" id="IPR003594">
    <property type="entry name" value="HATPase_dom"/>
</dbReference>
<keyword evidence="9" id="KW-0547">Nucleotide-binding</keyword>
<dbReference type="PROSITE" id="PS50885">
    <property type="entry name" value="HAMP"/>
    <property type="match status" value="1"/>
</dbReference>
<dbReference type="EC" id="2.7.13.3" evidence="3"/>
<evidence type="ECO:0000256" key="5">
    <source>
        <dbReference type="ARBA" id="ARBA00022519"/>
    </source>
</evidence>
<evidence type="ECO:0000256" key="3">
    <source>
        <dbReference type="ARBA" id="ARBA00012438"/>
    </source>
</evidence>
<evidence type="ECO:0000256" key="6">
    <source>
        <dbReference type="ARBA" id="ARBA00022553"/>
    </source>
</evidence>
<keyword evidence="8 15" id="KW-0812">Transmembrane</keyword>
<dbReference type="SUPFAM" id="SSF55874">
    <property type="entry name" value="ATPase domain of HSP90 chaperone/DNA topoisomerase II/histidine kinase"/>
    <property type="match status" value="1"/>
</dbReference>
<dbReference type="InterPro" id="IPR005467">
    <property type="entry name" value="His_kinase_dom"/>
</dbReference>
<feature type="transmembrane region" description="Helical" evidence="15">
    <location>
        <begin position="55"/>
        <end position="78"/>
    </location>
</feature>
<dbReference type="Pfam" id="PF00512">
    <property type="entry name" value="HisKA"/>
    <property type="match status" value="1"/>
</dbReference>
<feature type="domain" description="Histidine kinase" evidence="16">
    <location>
        <begin position="280"/>
        <end position="499"/>
    </location>
</feature>
<dbReference type="CDD" id="cd00082">
    <property type="entry name" value="HisKA"/>
    <property type="match status" value="1"/>
</dbReference>
<dbReference type="InterPro" id="IPR003661">
    <property type="entry name" value="HisK_dim/P_dom"/>
</dbReference>
<evidence type="ECO:0000313" key="18">
    <source>
        <dbReference type="EMBL" id="ABE76100.1"/>
    </source>
</evidence>
<keyword evidence="13" id="KW-0902">Two-component regulatory system</keyword>
<evidence type="ECO:0000256" key="14">
    <source>
        <dbReference type="ARBA" id="ARBA00023136"/>
    </source>
</evidence>
<dbReference type="AlphaFoldDB" id="Q1Q8A3"/>
<dbReference type="PRINTS" id="PR00344">
    <property type="entry name" value="BCTRLSENSOR"/>
</dbReference>
<dbReference type="Gene3D" id="3.30.565.10">
    <property type="entry name" value="Histidine kinase-like ATPase, C-terminal domain"/>
    <property type="match status" value="1"/>
</dbReference>
<feature type="transmembrane region" description="Helical" evidence="15">
    <location>
        <begin position="12"/>
        <end position="35"/>
    </location>
</feature>
<evidence type="ECO:0000313" key="19">
    <source>
        <dbReference type="Proteomes" id="UP000002425"/>
    </source>
</evidence>
<evidence type="ECO:0000259" key="17">
    <source>
        <dbReference type="PROSITE" id="PS50885"/>
    </source>
</evidence>
<dbReference type="SMART" id="SM00387">
    <property type="entry name" value="HATPase_c"/>
    <property type="match status" value="1"/>
</dbReference>
<dbReference type="PROSITE" id="PS50109">
    <property type="entry name" value="HIS_KIN"/>
    <property type="match status" value="1"/>
</dbReference>
<dbReference type="Gene3D" id="1.10.287.130">
    <property type="match status" value="1"/>
</dbReference>
<evidence type="ECO:0000256" key="11">
    <source>
        <dbReference type="ARBA" id="ARBA00022840"/>
    </source>
</evidence>
<accession>Q1Q8A3</accession>
<dbReference type="InterPro" id="IPR036890">
    <property type="entry name" value="HATPase_C_sf"/>
</dbReference>
<evidence type="ECO:0000256" key="2">
    <source>
        <dbReference type="ARBA" id="ARBA00004429"/>
    </source>
</evidence>
<feature type="domain" description="HAMP" evidence="17">
    <location>
        <begin position="219"/>
        <end position="272"/>
    </location>
</feature>
<dbReference type="InterPro" id="IPR003660">
    <property type="entry name" value="HAMP_dom"/>
</dbReference>
<dbReference type="SUPFAM" id="SSF47384">
    <property type="entry name" value="Homodimeric domain of signal transducing histidine kinase"/>
    <property type="match status" value="1"/>
</dbReference>